<reference evidence="1 2" key="1">
    <citation type="submission" date="2015-08" db="EMBL/GenBank/DDBJ databases">
        <title>Next Generation Sequencing and Analysis of the Genome of Puccinia sorghi L Schw, the Causal Agent of Maize Common Rust.</title>
        <authorList>
            <person name="Rochi L."/>
            <person name="Burguener G."/>
            <person name="Darino M."/>
            <person name="Turjanski A."/>
            <person name="Kreff E."/>
            <person name="Dieguez M.J."/>
            <person name="Sacco F."/>
        </authorList>
    </citation>
    <scope>NUCLEOTIDE SEQUENCE [LARGE SCALE GENOMIC DNA]</scope>
    <source>
        <strain evidence="1 2">RO10H11247</strain>
    </source>
</reference>
<dbReference type="EMBL" id="LAVV01001631">
    <property type="protein sequence ID" value="KNZ63424.1"/>
    <property type="molecule type" value="Genomic_DNA"/>
</dbReference>
<protein>
    <submittedName>
        <fullName evidence="1">Uncharacterized protein</fullName>
    </submittedName>
</protein>
<dbReference type="Proteomes" id="UP000037035">
    <property type="component" value="Unassembled WGS sequence"/>
</dbReference>
<name>A0A0L6VRV1_9BASI</name>
<dbReference type="AlphaFoldDB" id="A0A0L6VRV1"/>
<dbReference type="VEuPathDB" id="FungiDB:VP01_11469g1"/>
<evidence type="ECO:0000313" key="1">
    <source>
        <dbReference type="EMBL" id="KNZ63424.1"/>
    </source>
</evidence>
<sequence>MIYTGRFRTRMDQATSVDIARQFFNASSMSRDHQDMVELPTELVIGHSRLQKPSGISWTPPIVSPLTVPSGLLNCAEALIRFLELKWLPIITGTERSGKSSL</sequence>
<keyword evidence="2" id="KW-1185">Reference proteome</keyword>
<feature type="non-terminal residue" evidence="1">
    <location>
        <position position="102"/>
    </location>
</feature>
<comment type="caution">
    <text evidence="1">The sequence shown here is derived from an EMBL/GenBank/DDBJ whole genome shotgun (WGS) entry which is preliminary data.</text>
</comment>
<proteinExistence type="predicted"/>
<evidence type="ECO:0000313" key="2">
    <source>
        <dbReference type="Proteomes" id="UP000037035"/>
    </source>
</evidence>
<dbReference type="STRING" id="27349.A0A0L6VRV1"/>
<dbReference type="OrthoDB" id="6283637at2759"/>
<gene>
    <name evidence="1" type="ORF">VP01_11469g1</name>
</gene>
<accession>A0A0L6VRV1</accession>
<organism evidence="1 2">
    <name type="scientific">Puccinia sorghi</name>
    <dbReference type="NCBI Taxonomy" id="27349"/>
    <lineage>
        <taxon>Eukaryota</taxon>
        <taxon>Fungi</taxon>
        <taxon>Dikarya</taxon>
        <taxon>Basidiomycota</taxon>
        <taxon>Pucciniomycotina</taxon>
        <taxon>Pucciniomycetes</taxon>
        <taxon>Pucciniales</taxon>
        <taxon>Pucciniaceae</taxon>
        <taxon>Puccinia</taxon>
    </lineage>
</organism>